<dbReference type="NCBIfam" id="NF010663">
    <property type="entry name" value="PRK14059.1-1"/>
    <property type="match status" value="1"/>
</dbReference>
<dbReference type="InterPro" id="IPR002734">
    <property type="entry name" value="RibDG_C"/>
</dbReference>
<keyword evidence="3" id="KW-0560">Oxidoreductase</keyword>
<keyword evidence="6" id="KW-1185">Reference proteome</keyword>
<comment type="pathway">
    <text evidence="1">Cofactor biosynthesis; riboflavin biosynthesis.</text>
</comment>
<dbReference type="Pfam" id="PF01872">
    <property type="entry name" value="RibD_C"/>
    <property type="match status" value="1"/>
</dbReference>
<dbReference type="PANTHER" id="PTHR38011">
    <property type="entry name" value="DIHYDROFOLATE REDUCTASE FAMILY PROTEIN (AFU_ORTHOLOGUE AFUA_8G06820)"/>
    <property type="match status" value="1"/>
</dbReference>
<name>A0ABP3FVD9_9ACTN</name>
<dbReference type="InterPro" id="IPR024072">
    <property type="entry name" value="DHFR-like_dom_sf"/>
</dbReference>
<dbReference type="SUPFAM" id="SSF53597">
    <property type="entry name" value="Dihydrofolate reductase-like"/>
    <property type="match status" value="1"/>
</dbReference>
<dbReference type="PANTHER" id="PTHR38011:SF7">
    <property type="entry name" value="2,5-DIAMINO-6-RIBOSYLAMINO-4(3H)-PYRIMIDINONE 5'-PHOSPHATE REDUCTASE"/>
    <property type="match status" value="1"/>
</dbReference>
<evidence type="ECO:0000313" key="5">
    <source>
        <dbReference type="EMBL" id="GAA0325803.1"/>
    </source>
</evidence>
<protein>
    <submittedName>
        <fullName evidence="5">Pyrimidine reductase family protein</fullName>
    </submittedName>
</protein>
<evidence type="ECO:0000256" key="2">
    <source>
        <dbReference type="ARBA" id="ARBA00022857"/>
    </source>
</evidence>
<reference evidence="6" key="1">
    <citation type="journal article" date="2019" name="Int. J. Syst. Evol. Microbiol.">
        <title>The Global Catalogue of Microorganisms (GCM) 10K type strain sequencing project: providing services to taxonomists for standard genome sequencing and annotation.</title>
        <authorList>
            <consortium name="The Broad Institute Genomics Platform"/>
            <consortium name="The Broad Institute Genome Sequencing Center for Infectious Disease"/>
            <person name="Wu L."/>
            <person name="Ma J."/>
        </authorList>
    </citation>
    <scope>NUCLEOTIDE SEQUENCE [LARGE SCALE GENOMIC DNA]</scope>
    <source>
        <strain evidence="6">JCM 3146</strain>
    </source>
</reference>
<comment type="caution">
    <text evidence="5">The sequence shown here is derived from an EMBL/GenBank/DDBJ whole genome shotgun (WGS) entry which is preliminary data.</text>
</comment>
<evidence type="ECO:0000259" key="4">
    <source>
        <dbReference type="Pfam" id="PF01872"/>
    </source>
</evidence>
<accession>A0ABP3FVD9</accession>
<dbReference type="RefSeq" id="WP_252800401.1">
    <property type="nucleotide sequence ID" value="NZ_BAAABM010000009.1"/>
</dbReference>
<dbReference type="InterPro" id="IPR050765">
    <property type="entry name" value="Riboflavin_Biosynth_HTPR"/>
</dbReference>
<proteinExistence type="predicted"/>
<dbReference type="Gene3D" id="3.40.430.10">
    <property type="entry name" value="Dihydrofolate Reductase, subunit A"/>
    <property type="match status" value="1"/>
</dbReference>
<keyword evidence="2" id="KW-0521">NADP</keyword>
<dbReference type="EMBL" id="BAAABM010000009">
    <property type="protein sequence ID" value="GAA0325803.1"/>
    <property type="molecule type" value="Genomic_DNA"/>
</dbReference>
<evidence type="ECO:0000256" key="1">
    <source>
        <dbReference type="ARBA" id="ARBA00005104"/>
    </source>
</evidence>
<evidence type="ECO:0000256" key="3">
    <source>
        <dbReference type="ARBA" id="ARBA00023002"/>
    </source>
</evidence>
<dbReference type="Proteomes" id="UP001501822">
    <property type="component" value="Unassembled WGS sequence"/>
</dbReference>
<evidence type="ECO:0000313" key="6">
    <source>
        <dbReference type="Proteomes" id="UP001501822"/>
    </source>
</evidence>
<sequence>MRRLEPAGLADLAEAYAYPDTAPWLRGNMVASADGAATFEGKAGGLGNEADRRLLSLLRGLADVVVVGAATVRVEGYGPVRPGEWWGDIRTGRAPAPPLAIVSRSLDLDLDAPVFTEAASRTIIITCAAAGEDRRRGCAKHADVIVAGEDAVDVAAALDALAERGLTRQLTEGGPRLLAQFVAAERLDELCLTVSPQITAGDAARIIDGPGSASTRLRLGHVLEEEDFLFLRYTRRVDDGGAS</sequence>
<organism evidence="5 6">
    <name type="scientific">Actinoallomurus spadix</name>
    <dbReference type="NCBI Taxonomy" id="79912"/>
    <lineage>
        <taxon>Bacteria</taxon>
        <taxon>Bacillati</taxon>
        <taxon>Actinomycetota</taxon>
        <taxon>Actinomycetes</taxon>
        <taxon>Streptosporangiales</taxon>
        <taxon>Thermomonosporaceae</taxon>
        <taxon>Actinoallomurus</taxon>
    </lineage>
</organism>
<feature type="domain" description="Bacterial bifunctional deaminase-reductase C-terminal" evidence="4">
    <location>
        <begin position="23"/>
        <end position="222"/>
    </location>
</feature>
<gene>
    <name evidence="5" type="ORF">GCM10010151_14670</name>
</gene>